<dbReference type="Gene3D" id="3.30.565.10">
    <property type="entry name" value="Histidine kinase-like ATPase, C-terminal domain"/>
    <property type="match status" value="1"/>
</dbReference>
<keyword evidence="5" id="KW-0808">Transferase</keyword>
<evidence type="ECO:0000256" key="2">
    <source>
        <dbReference type="ARBA" id="ARBA00004141"/>
    </source>
</evidence>
<dbReference type="InterPro" id="IPR000700">
    <property type="entry name" value="PAS-assoc_C"/>
</dbReference>
<keyword evidence="9 11" id="KW-0472">Membrane</keyword>
<keyword evidence="4" id="KW-0597">Phosphoprotein</keyword>
<reference evidence="15 16" key="1">
    <citation type="submission" date="2017-04" db="EMBL/GenBank/DDBJ databases">
        <authorList>
            <person name="Afonso C.L."/>
            <person name="Miller P.J."/>
            <person name="Scott M.A."/>
            <person name="Spackman E."/>
            <person name="Goraichik I."/>
            <person name="Dimitrov K.M."/>
            <person name="Suarez D.L."/>
            <person name="Swayne D.E."/>
        </authorList>
    </citation>
    <scope>NUCLEOTIDE SEQUENCE [LARGE SCALE GENOMIC DNA]</scope>
    <source>
        <strain evidence="15 16">DSM 26133</strain>
    </source>
</reference>
<evidence type="ECO:0000313" key="15">
    <source>
        <dbReference type="EMBL" id="SMD38206.1"/>
    </source>
</evidence>
<dbReference type="SUPFAM" id="SSF55785">
    <property type="entry name" value="PYP-like sensor domain (PAS domain)"/>
    <property type="match status" value="2"/>
</dbReference>
<dbReference type="AlphaFoldDB" id="A0A1W2GPK4"/>
<dbReference type="InterPro" id="IPR035965">
    <property type="entry name" value="PAS-like_dom_sf"/>
</dbReference>
<dbReference type="SMART" id="SM00387">
    <property type="entry name" value="HATPase_c"/>
    <property type="match status" value="1"/>
</dbReference>
<dbReference type="InterPro" id="IPR004358">
    <property type="entry name" value="Sig_transdc_His_kin-like_C"/>
</dbReference>
<keyword evidence="7" id="KW-0418">Kinase</keyword>
<dbReference type="PROSITE" id="PS50112">
    <property type="entry name" value="PAS"/>
    <property type="match status" value="1"/>
</dbReference>
<dbReference type="Pfam" id="PF13426">
    <property type="entry name" value="PAS_9"/>
    <property type="match status" value="1"/>
</dbReference>
<dbReference type="EMBL" id="FWYF01000004">
    <property type="protein sequence ID" value="SMD38206.1"/>
    <property type="molecule type" value="Genomic_DNA"/>
</dbReference>
<protein>
    <recommendedName>
        <fullName evidence="3">histidine kinase</fullName>
        <ecNumber evidence="3">2.7.13.3</ecNumber>
    </recommendedName>
</protein>
<dbReference type="PANTHER" id="PTHR43304:SF1">
    <property type="entry name" value="PAC DOMAIN-CONTAINING PROTEIN"/>
    <property type="match status" value="1"/>
</dbReference>
<feature type="domain" description="PAS" evidence="13">
    <location>
        <begin position="358"/>
        <end position="402"/>
    </location>
</feature>
<accession>A0A1W2GPK4</accession>
<dbReference type="Proteomes" id="UP000192472">
    <property type="component" value="Unassembled WGS sequence"/>
</dbReference>
<feature type="transmembrane region" description="Helical" evidence="11">
    <location>
        <begin position="181"/>
        <end position="201"/>
    </location>
</feature>
<keyword evidence="6 11" id="KW-0812">Transmembrane</keyword>
<evidence type="ECO:0000259" key="14">
    <source>
        <dbReference type="PROSITE" id="PS50113"/>
    </source>
</evidence>
<feature type="coiled-coil region" evidence="10">
    <location>
        <begin position="489"/>
        <end position="516"/>
    </location>
</feature>
<dbReference type="STRING" id="692418.SAMN04488029_3684"/>
<dbReference type="Pfam" id="PF13675">
    <property type="entry name" value="PilJ"/>
    <property type="match status" value="1"/>
</dbReference>
<evidence type="ECO:0000256" key="4">
    <source>
        <dbReference type="ARBA" id="ARBA00022553"/>
    </source>
</evidence>
<comment type="subcellular location">
    <subcellularLocation>
        <location evidence="2">Membrane</location>
        <topology evidence="2">Multi-pass membrane protein</topology>
    </subcellularLocation>
</comment>
<dbReference type="RefSeq" id="WP_084374304.1">
    <property type="nucleotide sequence ID" value="NZ_FWYF01000004.1"/>
</dbReference>
<evidence type="ECO:0000256" key="3">
    <source>
        <dbReference type="ARBA" id="ARBA00012438"/>
    </source>
</evidence>
<dbReference type="PRINTS" id="PR00344">
    <property type="entry name" value="BCTRLSENSOR"/>
</dbReference>
<dbReference type="GO" id="GO:0016020">
    <property type="term" value="C:membrane"/>
    <property type="evidence" value="ECO:0007669"/>
    <property type="project" value="UniProtKB-SubCell"/>
</dbReference>
<name>A0A1W2GPK4_REIFA</name>
<evidence type="ECO:0000256" key="10">
    <source>
        <dbReference type="SAM" id="Coils"/>
    </source>
</evidence>
<dbReference type="CDD" id="cd00130">
    <property type="entry name" value="PAS"/>
    <property type="match status" value="1"/>
</dbReference>
<dbReference type="InterPro" id="IPR036890">
    <property type="entry name" value="HATPase_C_sf"/>
</dbReference>
<evidence type="ECO:0000259" key="13">
    <source>
        <dbReference type="PROSITE" id="PS50112"/>
    </source>
</evidence>
<evidence type="ECO:0000256" key="7">
    <source>
        <dbReference type="ARBA" id="ARBA00022777"/>
    </source>
</evidence>
<proteinExistence type="predicted"/>
<dbReference type="Gene3D" id="3.30.450.20">
    <property type="entry name" value="PAS domain"/>
    <property type="match status" value="2"/>
</dbReference>
<dbReference type="OrthoDB" id="9766459at2"/>
<keyword evidence="16" id="KW-1185">Reference proteome</keyword>
<dbReference type="InterPro" id="IPR001610">
    <property type="entry name" value="PAC"/>
</dbReference>
<dbReference type="NCBIfam" id="TIGR00229">
    <property type="entry name" value="sensory_box"/>
    <property type="match status" value="1"/>
</dbReference>
<keyword evidence="10" id="KW-0175">Coiled coil</keyword>
<dbReference type="InterPro" id="IPR003594">
    <property type="entry name" value="HATPase_dom"/>
</dbReference>
<comment type="catalytic activity">
    <reaction evidence="1">
        <text>ATP + protein L-histidine = ADP + protein N-phospho-L-histidine.</text>
        <dbReference type="EC" id="2.7.13.3"/>
    </reaction>
</comment>
<dbReference type="PROSITE" id="PS50109">
    <property type="entry name" value="HIS_KIN"/>
    <property type="match status" value="1"/>
</dbReference>
<dbReference type="EC" id="2.7.13.3" evidence="3"/>
<feature type="transmembrane region" description="Helical" evidence="11">
    <location>
        <begin position="12"/>
        <end position="30"/>
    </location>
</feature>
<keyword evidence="8 11" id="KW-1133">Transmembrane helix</keyword>
<dbReference type="InterPro" id="IPR005467">
    <property type="entry name" value="His_kinase_dom"/>
</dbReference>
<dbReference type="InterPro" id="IPR000014">
    <property type="entry name" value="PAS"/>
</dbReference>
<feature type="domain" description="PAC" evidence="14">
    <location>
        <begin position="446"/>
        <end position="498"/>
    </location>
</feature>
<dbReference type="Gene3D" id="1.10.287.130">
    <property type="match status" value="1"/>
</dbReference>
<organism evidence="15 16">
    <name type="scientific">Reichenbachiella faecimaris</name>
    <dbReference type="NCBI Taxonomy" id="692418"/>
    <lineage>
        <taxon>Bacteria</taxon>
        <taxon>Pseudomonadati</taxon>
        <taxon>Bacteroidota</taxon>
        <taxon>Cytophagia</taxon>
        <taxon>Cytophagales</taxon>
        <taxon>Reichenbachiellaceae</taxon>
        <taxon>Reichenbachiella</taxon>
    </lineage>
</organism>
<feature type="domain" description="PAC" evidence="14">
    <location>
        <begin position="306"/>
        <end position="357"/>
    </location>
</feature>
<sequence>MATLLKSTQARFLIIIATVLLILIVGQIIVHQRISLQAADAEIINTSGKQRILSQQIAKLGLLMARTDKLFDTQDQKVSQYLNELLTEFKSNHTNLNQQESKLHVPALNSLYSKTTPSYQSIIQLVQRLQQANDLLSRRVVSDSLNLKAEEFLIHMEFIVDESEKIAVSRIDDLRAVEMKLAGIAIVILMLEFIFLVFPLFKENKDLSALILELKESKAKVIAKDEEKRKVEEILSKTNEVARIGTWEVDNVKGIISWSKVTREIHEVPEDYTPELSTAINFFKEGASRTAIEKAVEEAMEKGTPYDLELELVTAKGNNVWARAIGKAEFENNQCTRLYGVFQDISAIKASQKALHATNAEMSAILNAGPTSIITTDLNGIITNFNKGAEDLLKYTATEIVGIQTPAIFHLEEEVIERGLQLSEEFGREIEGFDVFVEHAKQDTFESRNWTYVRKNGSKIQVQLVVTALKDENQEICGYIGIATDISDMVEQQSKLLAAKNDLKELSERLTFQNQQLASFAHIASHNLRSPISNLSSLLNLYNMSEGEEEKSNIFGHFEKVIGHLTDTLEVLVESIKIKEDLNQRIETISFEEIFNKTKDMLVDEVLHTDAKISCDFSQAPKVSYNKLYLESIMMNLLTNAIKYRSPERKPEISLITRVEDGKISLEVHDNGLGIDLEKHNQKLFGLNKTFHRNPEAKGVGLYITKTQVESMNGTISANSKVNQGSTFTVKF</sequence>
<evidence type="ECO:0000313" key="16">
    <source>
        <dbReference type="Proteomes" id="UP000192472"/>
    </source>
</evidence>
<evidence type="ECO:0000256" key="5">
    <source>
        <dbReference type="ARBA" id="ARBA00022679"/>
    </source>
</evidence>
<dbReference type="SMART" id="SM00091">
    <property type="entry name" value="PAS"/>
    <property type="match status" value="1"/>
</dbReference>
<evidence type="ECO:0000256" key="6">
    <source>
        <dbReference type="ARBA" id="ARBA00022692"/>
    </source>
</evidence>
<evidence type="ECO:0000256" key="1">
    <source>
        <dbReference type="ARBA" id="ARBA00000085"/>
    </source>
</evidence>
<dbReference type="SUPFAM" id="SSF55874">
    <property type="entry name" value="ATPase domain of HSP90 chaperone/DNA topoisomerase II/histidine kinase"/>
    <property type="match status" value="1"/>
</dbReference>
<dbReference type="PANTHER" id="PTHR43304">
    <property type="entry name" value="PHYTOCHROME-LIKE PROTEIN CPH1"/>
    <property type="match status" value="1"/>
</dbReference>
<dbReference type="SMART" id="SM00086">
    <property type="entry name" value="PAC"/>
    <property type="match status" value="2"/>
</dbReference>
<dbReference type="Pfam" id="PF02518">
    <property type="entry name" value="HATPase_c"/>
    <property type="match status" value="1"/>
</dbReference>
<evidence type="ECO:0000259" key="12">
    <source>
        <dbReference type="PROSITE" id="PS50109"/>
    </source>
</evidence>
<evidence type="ECO:0000256" key="9">
    <source>
        <dbReference type="ARBA" id="ARBA00023136"/>
    </source>
</evidence>
<dbReference type="PROSITE" id="PS50113">
    <property type="entry name" value="PAC"/>
    <property type="match status" value="2"/>
</dbReference>
<evidence type="ECO:0000256" key="8">
    <source>
        <dbReference type="ARBA" id="ARBA00022989"/>
    </source>
</evidence>
<dbReference type="InterPro" id="IPR052162">
    <property type="entry name" value="Sensor_kinase/Photoreceptor"/>
</dbReference>
<feature type="domain" description="Histidine kinase" evidence="12">
    <location>
        <begin position="523"/>
        <end position="732"/>
    </location>
</feature>
<gene>
    <name evidence="15" type="ORF">SAMN04488029_3684</name>
</gene>
<dbReference type="InterPro" id="IPR029095">
    <property type="entry name" value="NarX-like_N"/>
</dbReference>
<evidence type="ECO:0000256" key="11">
    <source>
        <dbReference type="SAM" id="Phobius"/>
    </source>
</evidence>
<dbReference type="GO" id="GO:0004673">
    <property type="term" value="F:protein histidine kinase activity"/>
    <property type="evidence" value="ECO:0007669"/>
    <property type="project" value="UniProtKB-EC"/>
</dbReference>